<protein>
    <submittedName>
        <fullName evidence="7">Zinc uptake regulation protein</fullName>
    </submittedName>
</protein>
<proteinExistence type="inferred from homology"/>
<dbReference type="PANTHER" id="PTHR33202:SF6">
    <property type="entry name" value="ZINC UPTAKE REGULATION PROTEIN"/>
    <property type="match status" value="1"/>
</dbReference>
<evidence type="ECO:0000256" key="1">
    <source>
        <dbReference type="ARBA" id="ARBA00007957"/>
    </source>
</evidence>
<evidence type="ECO:0000256" key="4">
    <source>
        <dbReference type="ARBA" id="ARBA00023015"/>
    </source>
</evidence>
<dbReference type="InterPro" id="IPR002481">
    <property type="entry name" value="FUR"/>
</dbReference>
<sequence>MSDPPLFLASDHDHRACARAILAHAEGVCRARGTRLTVQRRRVLEIVASSHAAIGAYAIMDRLKEGGGHPAPIAVYRALDFLIANSLVHRIASRNAYIACTHVGPHRGSQFLICRRCGTVGEMTSERVWQALVGAAAGAGFSVVAPVIEVEGECAACHAATAAPDAATADTVAGA</sequence>
<dbReference type="GO" id="GO:1900376">
    <property type="term" value="P:regulation of secondary metabolite biosynthetic process"/>
    <property type="evidence" value="ECO:0007669"/>
    <property type="project" value="TreeGrafter"/>
</dbReference>
<accession>A0A380TEM4</accession>
<dbReference type="GO" id="GO:0045892">
    <property type="term" value="P:negative regulation of DNA-templated transcription"/>
    <property type="evidence" value="ECO:0007669"/>
    <property type="project" value="TreeGrafter"/>
</dbReference>
<dbReference type="PANTHER" id="PTHR33202">
    <property type="entry name" value="ZINC UPTAKE REGULATION PROTEIN"/>
    <property type="match status" value="1"/>
</dbReference>
<evidence type="ECO:0000256" key="5">
    <source>
        <dbReference type="ARBA" id="ARBA00023125"/>
    </source>
</evidence>
<evidence type="ECO:0000256" key="3">
    <source>
        <dbReference type="ARBA" id="ARBA00022833"/>
    </source>
</evidence>
<evidence type="ECO:0000256" key="2">
    <source>
        <dbReference type="ARBA" id="ARBA00022491"/>
    </source>
</evidence>
<comment type="similarity">
    <text evidence="1">Belongs to the Fur family.</text>
</comment>
<dbReference type="InterPro" id="IPR043135">
    <property type="entry name" value="Fur_C"/>
</dbReference>
<evidence type="ECO:0000313" key="7">
    <source>
        <dbReference type="EMBL" id="SUS06922.1"/>
    </source>
</evidence>
<dbReference type="Pfam" id="PF01475">
    <property type="entry name" value="FUR"/>
    <property type="match status" value="1"/>
</dbReference>
<keyword evidence="3" id="KW-0862">Zinc</keyword>
<evidence type="ECO:0000256" key="6">
    <source>
        <dbReference type="ARBA" id="ARBA00023163"/>
    </source>
</evidence>
<dbReference type="GO" id="GO:0008270">
    <property type="term" value="F:zinc ion binding"/>
    <property type="evidence" value="ECO:0007669"/>
    <property type="project" value="TreeGrafter"/>
</dbReference>
<dbReference type="GO" id="GO:0005829">
    <property type="term" value="C:cytosol"/>
    <property type="evidence" value="ECO:0007669"/>
    <property type="project" value="TreeGrafter"/>
</dbReference>
<keyword evidence="5" id="KW-0238">DNA-binding</keyword>
<dbReference type="AlphaFoldDB" id="A0A380TEM4"/>
<dbReference type="Gene3D" id="3.30.1490.190">
    <property type="match status" value="1"/>
</dbReference>
<gene>
    <name evidence="7" type="primary">zur</name>
    <name evidence="7" type="ORF">DF3PB_3490002</name>
</gene>
<dbReference type="InterPro" id="IPR036390">
    <property type="entry name" value="WH_DNA-bd_sf"/>
</dbReference>
<reference evidence="7" key="1">
    <citation type="submission" date="2018-07" db="EMBL/GenBank/DDBJ databases">
        <authorList>
            <person name="Quirk P.G."/>
            <person name="Krulwich T.A."/>
        </authorList>
    </citation>
    <scope>NUCLEOTIDE SEQUENCE</scope>
</reference>
<keyword evidence="4" id="KW-0805">Transcription regulation</keyword>
<dbReference type="GO" id="GO:0000976">
    <property type="term" value="F:transcription cis-regulatory region binding"/>
    <property type="evidence" value="ECO:0007669"/>
    <property type="project" value="TreeGrafter"/>
</dbReference>
<organism evidence="7">
    <name type="scientific">metagenome</name>
    <dbReference type="NCBI Taxonomy" id="256318"/>
    <lineage>
        <taxon>unclassified sequences</taxon>
        <taxon>metagenomes</taxon>
    </lineage>
</organism>
<name>A0A380TEM4_9ZZZZ</name>
<keyword evidence="2" id="KW-0678">Repressor</keyword>
<dbReference type="SUPFAM" id="SSF46785">
    <property type="entry name" value="Winged helix' DNA-binding domain"/>
    <property type="match status" value="1"/>
</dbReference>
<dbReference type="Gene3D" id="1.10.10.10">
    <property type="entry name" value="Winged helix-like DNA-binding domain superfamily/Winged helix DNA-binding domain"/>
    <property type="match status" value="1"/>
</dbReference>
<dbReference type="GO" id="GO:0003700">
    <property type="term" value="F:DNA-binding transcription factor activity"/>
    <property type="evidence" value="ECO:0007669"/>
    <property type="project" value="InterPro"/>
</dbReference>
<keyword evidence="6" id="KW-0804">Transcription</keyword>
<dbReference type="InterPro" id="IPR036388">
    <property type="entry name" value="WH-like_DNA-bd_sf"/>
</dbReference>
<dbReference type="EMBL" id="UIDG01000278">
    <property type="protein sequence ID" value="SUS06922.1"/>
    <property type="molecule type" value="Genomic_DNA"/>
</dbReference>